<evidence type="ECO:0000313" key="2">
    <source>
        <dbReference type="Proteomes" id="UP001187315"/>
    </source>
</evidence>
<comment type="caution">
    <text evidence="1">The sequence shown here is derived from an EMBL/GenBank/DDBJ whole genome shotgun (WGS) entry which is preliminary data.</text>
</comment>
<proteinExistence type="predicted"/>
<accession>A0AA88T8Q0</accession>
<reference evidence="1" key="1">
    <citation type="submission" date="2023-08" db="EMBL/GenBank/DDBJ databases">
        <title>Pelteobagrus vachellii genome.</title>
        <authorList>
            <person name="Liu H."/>
        </authorList>
    </citation>
    <scope>NUCLEOTIDE SEQUENCE</scope>
    <source>
        <strain evidence="1">PRFRI_2022a</strain>
        <tissue evidence="1">Muscle</tissue>
    </source>
</reference>
<dbReference type="EMBL" id="JAVHJS010000001">
    <property type="protein sequence ID" value="KAK2868188.1"/>
    <property type="molecule type" value="Genomic_DNA"/>
</dbReference>
<keyword evidence="2" id="KW-1185">Reference proteome</keyword>
<dbReference type="AlphaFoldDB" id="A0AA88T8Q0"/>
<name>A0AA88T8Q0_TACVA</name>
<gene>
    <name evidence="1" type="ORF">Q7C36_000059</name>
</gene>
<protein>
    <submittedName>
        <fullName evidence="1">Uncharacterized protein</fullName>
    </submittedName>
</protein>
<evidence type="ECO:0000313" key="1">
    <source>
        <dbReference type="EMBL" id="KAK2868188.1"/>
    </source>
</evidence>
<sequence length="81" mass="9079">MKHGSEVHRVLFTGLQRPAETRRVHWHGQGGKKFTHKALIIQGFGRGAFARSLGHCAQYSTDEVQEVPLITTQRCGKVIKV</sequence>
<organism evidence="1 2">
    <name type="scientific">Tachysurus vachellii</name>
    <name type="common">Darkbarbel catfish</name>
    <name type="synonym">Pelteobagrus vachellii</name>
    <dbReference type="NCBI Taxonomy" id="175792"/>
    <lineage>
        <taxon>Eukaryota</taxon>
        <taxon>Metazoa</taxon>
        <taxon>Chordata</taxon>
        <taxon>Craniata</taxon>
        <taxon>Vertebrata</taxon>
        <taxon>Euteleostomi</taxon>
        <taxon>Actinopterygii</taxon>
        <taxon>Neopterygii</taxon>
        <taxon>Teleostei</taxon>
        <taxon>Ostariophysi</taxon>
        <taxon>Siluriformes</taxon>
        <taxon>Bagridae</taxon>
        <taxon>Tachysurus</taxon>
    </lineage>
</organism>
<dbReference type="Proteomes" id="UP001187315">
    <property type="component" value="Unassembled WGS sequence"/>
</dbReference>